<evidence type="ECO:0000313" key="1">
    <source>
        <dbReference type="EMBL" id="KUG24656.1"/>
    </source>
</evidence>
<dbReference type="AlphaFoldDB" id="A0A0W8FUR2"/>
<organism evidence="1">
    <name type="scientific">hydrocarbon metagenome</name>
    <dbReference type="NCBI Taxonomy" id="938273"/>
    <lineage>
        <taxon>unclassified sequences</taxon>
        <taxon>metagenomes</taxon>
        <taxon>ecological metagenomes</taxon>
    </lineage>
</organism>
<dbReference type="NCBIfam" id="TIGR04256">
    <property type="entry name" value="GxxExxY"/>
    <property type="match status" value="1"/>
</dbReference>
<dbReference type="InterPro" id="IPR026350">
    <property type="entry name" value="GxxExxY"/>
</dbReference>
<gene>
    <name evidence="1" type="ORF">ASZ90_005530</name>
</gene>
<reference evidence="1" key="1">
    <citation type="journal article" date="2015" name="Proc. Natl. Acad. Sci. U.S.A.">
        <title>Networks of energetic and metabolic interactions define dynamics in microbial communities.</title>
        <authorList>
            <person name="Embree M."/>
            <person name="Liu J.K."/>
            <person name="Al-Bassam M.M."/>
            <person name="Zengler K."/>
        </authorList>
    </citation>
    <scope>NUCLEOTIDE SEQUENCE</scope>
</reference>
<comment type="caution">
    <text evidence="1">The sequence shown here is derived from an EMBL/GenBank/DDBJ whole genome shotgun (WGS) entry which is preliminary data.</text>
</comment>
<protein>
    <recommendedName>
        <fullName evidence="2">GxxExxY protein</fullName>
    </recommendedName>
</protein>
<evidence type="ECO:0008006" key="2">
    <source>
        <dbReference type="Google" id="ProtNLM"/>
    </source>
</evidence>
<name>A0A0W8FUR2_9ZZZZ</name>
<dbReference type="Pfam" id="PF13366">
    <property type="entry name" value="PDDEXK_3"/>
    <property type="match status" value="1"/>
</dbReference>
<dbReference type="EMBL" id="LNQE01000838">
    <property type="protein sequence ID" value="KUG24656.1"/>
    <property type="molecule type" value="Genomic_DNA"/>
</dbReference>
<sequence>MRDPLTEKIIDACYRVHTELGPGFVERIYMNALIIALTERRLQFLAEKEFAVKYEGKSVGKFRADLVVNDTVIVELKAVEGRMPKIFESQIISYLKASDIKVGLLVNFGNRSCEVRRLMR</sequence>
<proteinExistence type="predicted"/>
<accession>A0A0W8FUR2</accession>